<evidence type="ECO:0000313" key="3">
    <source>
        <dbReference type="Proteomes" id="UP000265120"/>
    </source>
</evidence>
<dbReference type="Gene3D" id="3.30.1360.20">
    <property type="entry name" value="Transcriptional coactivator/pterin dehydratase"/>
    <property type="match status" value="1"/>
</dbReference>
<dbReference type="GO" id="GO:0008124">
    <property type="term" value="F:4-alpha-hydroxytetrahydrobiopterin dehydratase activity"/>
    <property type="evidence" value="ECO:0007669"/>
    <property type="project" value="InterPro"/>
</dbReference>
<dbReference type="Proteomes" id="UP000265120">
    <property type="component" value="Chromosome 19"/>
</dbReference>
<dbReference type="Ensembl" id="ENSCSET00000026684.1">
    <property type="protein sequence ID" value="ENSCSEP00000026334.1"/>
    <property type="gene ID" value="ENSCSEG00000016826.1"/>
</dbReference>
<feature type="region of interest" description="Disordered" evidence="1">
    <location>
        <begin position="86"/>
        <end position="108"/>
    </location>
</feature>
<evidence type="ECO:0000313" key="2">
    <source>
        <dbReference type="Ensembl" id="ENSCSEP00000026334.1"/>
    </source>
</evidence>
<reference evidence="2" key="2">
    <citation type="submission" date="2025-08" db="UniProtKB">
        <authorList>
            <consortium name="Ensembl"/>
        </authorList>
    </citation>
    <scope>IDENTIFICATION</scope>
</reference>
<name>A0A3P8WHX5_CYNSE</name>
<sequence>MFRLMFTLGSGRILSSYRPHMPGLSSLLLLSPTSRNHLSKMSSDSHWLSPAEREEKVMELRSTGWMEVEDRDAIFKELHFKSFNQSTLNPGAQEPRSPPSCQEAKRPTSRHVQVIGHTVHAEGKTDIKFPLPWIHLCDRMEMKSLSHHCCHYKEYMFPIWLFFFLSKRRLLKYVEHTHVTGSNQQ</sequence>
<proteinExistence type="predicted"/>
<reference evidence="2 3" key="1">
    <citation type="journal article" date="2014" name="Nat. Genet.">
        <title>Whole-genome sequence of a flatfish provides insights into ZW sex chromosome evolution and adaptation to a benthic lifestyle.</title>
        <authorList>
            <person name="Chen S."/>
            <person name="Zhang G."/>
            <person name="Shao C."/>
            <person name="Huang Q."/>
            <person name="Liu G."/>
            <person name="Zhang P."/>
            <person name="Song W."/>
            <person name="An N."/>
            <person name="Chalopin D."/>
            <person name="Volff J.N."/>
            <person name="Hong Y."/>
            <person name="Li Q."/>
            <person name="Sha Z."/>
            <person name="Zhou H."/>
            <person name="Xie M."/>
            <person name="Yu Q."/>
            <person name="Liu Y."/>
            <person name="Xiang H."/>
            <person name="Wang N."/>
            <person name="Wu K."/>
            <person name="Yang C."/>
            <person name="Zhou Q."/>
            <person name="Liao X."/>
            <person name="Yang L."/>
            <person name="Hu Q."/>
            <person name="Zhang J."/>
            <person name="Meng L."/>
            <person name="Jin L."/>
            <person name="Tian Y."/>
            <person name="Lian J."/>
            <person name="Yang J."/>
            <person name="Miao G."/>
            <person name="Liu S."/>
            <person name="Liang Z."/>
            <person name="Yan F."/>
            <person name="Li Y."/>
            <person name="Sun B."/>
            <person name="Zhang H."/>
            <person name="Zhang J."/>
            <person name="Zhu Y."/>
            <person name="Du M."/>
            <person name="Zhao Y."/>
            <person name="Schartl M."/>
            <person name="Tang Q."/>
            <person name="Wang J."/>
        </authorList>
    </citation>
    <scope>NUCLEOTIDE SEQUENCE</scope>
</reference>
<protein>
    <submittedName>
        <fullName evidence="2">Pterin-4-alpha-carbinolamine dehydratase 2</fullName>
    </submittedName>
</protein>
<keyword evidence="3" id="KW-1185">Reference proteome</keyword>
<accession>A0A3P8WHX5</accession>
<evidence type="ECO:0000256" key="1">
    <source>
        <dbReference type="SAM" id="MobiDB-lite"/>
    </source>
</evidence>
<organism evidence="2 3">
    <name type="scientific">Cynoglossus semilaevis</name>
    <name type="common">Tongue sole</name>
    <dbReference type="NCBI Taxonomy" id="244447"/>
    <lineage>
        <taxon>Eukaryota</taxon>
        <taxon>Metazoa</taxon>
        <taxon>Chordata</taxon>
        <taxon>Craniata</taxon>
        <taxon>Vertebrata</taxon>
        <taxon>Euteleostomi</taxon>
        <taxon>Actinopterygii</taxon>
        <taxon>Neopterygii</taxon>
        <taxon>Teleostei</taxon>
        <taxon>Neoteleostei</taxon>
        <taxon>Acanthomorphata</taxon>
        <taxon>Carangaria</taxon>
        <taxon>Pleuronectiformes</taxon>
        <taxon>Pleuronectoidei</taxon>
        <taxon>Cynoglossidae</taxon>
        <taxon>Cynoglossinae</taxon>
        <taxon>Cynoglossus</taxon>
    </lineage>
</organism>
<dbReference type="GeneTree" id="ENSGT01120000276835"/>
<reference evidence="2" key="3">
    <citation type="submission" date="2025-09" db="UniProtKB">
        <authorList>
            <consortium name="Ensembl"/>
        </authorList>
    </citation>
    <scope>IDENTIFICATION</scope>
</reference>
<dbReference type="AlphaFoldDB" id="A0A3P8WHX5"/>
<dbReference type="InterPro" id="IPR036428">
    <property type="entry name" value="PCD_sf"/>
</dbReference>
<dbReference type="GO" id="GO:0006729">
    <property type="term" value="P:tetrahydrobiopterin biosynthetic process"/>
    <property type="evidence" value="ECO:0007669"/>
    <property type="project" value="InterPro"/>
</dbReference>